<organism evidence="1 2">
    <name type="scientific">Lactuca saligna</name>
    <name type="common">Willowleaf lettuce</name>
    <dbReference type="NCBI Taxonomy" id="75948"/>
    <lineage>
        <taxon>Eukaryota</taxon>
        <taxon>Viridiplantae</taxon>
        <taxon>Streptophyta</taxon>
        <taxon>Embryophyta</taxon>
        <taxon>Tracheophyta</taxon>
        <taxon>Spermatophyta</taxon>
        <taxon>Magnoliopsida</taxon>
        <taxon>eudicotyledons</taxon>
        <taxon>Gunneridae</taxon>
        <taxon>Pentapetalae</taxon>
        <taxon>asterids</taxon>
        <taxon>campanulids</taxon>
        <taxon>Asterales</taxon>
        <taxon>Asteraceae</taxon>
        <taxon>Cichorioideae</taxon>
        <taxon>Cichorieae</taxon>
        <taxon>Lactucinae</taxon>
        <taxon>Lactuca</taxon>
    </lineage>
</organism>
<name>A0AA35ZTM4_LACSI</name>
<gene>
    <name evidence="1" type="ORF">LSALG_LOCUS37293</name>
</gene>
<dbReference type="EMBL" id="OX465084">
    <property type="protein sequence ID" value="CAI9298536.1"/>
    <property type="molecule type" value="Genomic_DNA"/>
</dbReference>
<sequence length="82" mass="9039">MCIILDAWEETGLVIEEDLEVEMEAGIVEDIVVETENYMVEGSVDIEGNKVVMWVYYPNKALNAYSRCTDIVASVMGASGMG</sequence>
<dbReference type="Proteomes" id="UP001177003">
    <property type="component" value="Chromosome 8"/>
</dbReference>
<evidence type="ECO:0000313" key="1">
    <source>
        <dbReference type="EMBL" id="CAI9298536.1"/>
    </source>
</evidence>
<proteinExistence type="predicted"/>
<accession>A0AA35ZTM4</accession>
<evidence type="ECO:0000313" key="2">
    <source>
        <dbReference type="Proteomes" id="UP001177003"/>
    </source>
</evidence>
<protein>
    <submittedName>
        <fullName evidence="1">Uncharacterized protein</fullName>
    </submittedName>
</protein>
<reference evidence="1" key="1">
    <citation type="submission" date="2023-04" db="EMBL/GenBank/DDBJ databases">
        <authorList>
            <person name="Vijverberg K."/>
            <person name="Xiong W."/>
            <person name="Schranz E."/>
        </authorList>
    </citation>
    <scope>NUCLEOTIDE SEQUENCE</scope>
</reference>
<keyword evidence="2" id="KW-1185">Reference proteome</keyword>
<dbReference type="AlphaFoldDB" id="A0AA35ZTM4"/>